<gene>
    <name evidence="2" type="ORF">ECRASSUSDP1_LOCUS9923</name>
</gene>
<accession>A0AAD1UHB6</accession>
<evidence type="ECO:0000313" key="3">
    <source>
        <dbReference type="Proteomes" id="UP001295684"/>
    </source>
</evidence>
<proteinExistence type="predicted"/>
<sequence>MALPEGKLIRIQVYCRQKESPEFFQVRTDRGNIASLVKRICHRFGITGNTNYILKGSKGARFFTPSLFLQDDVVYLTERTPKFYTTQISDSEGEEKCEVYDRCKLCLIPHQRQHSQEPQIASEPAGDISDKVPVNKKPASQPPQKSEGQIKVLTPQVGKNVDVAPPAVKKKTTKERKKHVKERRKSFVNRVEPPKEGTTSPCFPQPTLIHGIEDTDIHNVKQNLTGHCSDSLPDHCAVCSLDSITKIEAKSSRRLKQGLVACINDRFKYRCKILEQKNPEEKRFVISCKEKSLKEGSSTSVECPWSICFFRKSKTSKYIFEQPLKNHHNHLLGHPTSVTPHLTPNKGRISRFGDSDNTNDDISDCKTPVKRKRIQKLIQKFQGQEESKINIASKERAVHEIPVNLKAQAVPNKKPNKMKRKKVKKPKKISQNCQESSATQNSKK</sequence>
<dbReference type="AlphaFoldDB" id="A0AAD1UHB6"/>
<evidence type="ECO:0000256" key="1">
    <source>
        <dbReference type="SAM" id="MobiDB-lite"/>
    </source>
</evidence>
<keyword evidence="3" id="KW-1185">Reference proteome</keyword>
<feature type="compositionally biased region" description="Basic residues" evidence="1">
    <location>
        <begin position="414"/>
        <end position="428"/>
    </location>
</feature>
<reference evidence="2" key="1">
    <citation type="submission" date="2023-07" db="EMBL/GenBank/DDBJ databases">
        <authorList>
            <consortium name="AG Swart"/>
            <person name="Singh M."/>
            <person name="Singh A."/>
            <person name="Seah K."/>
            <person name="Emmerich C."/>
        </authorList>
    </citation>
    <scope>NUCLEOTIDE SEQUENCE</scope>
    <source>
        <strain evidence="2">DP1</strain>
    </source>
</reference>
<dbReference type="EMBL" id="CAMPGE010009764">
    <property type="protein sequence ID" value="CAI2368627.1"/>
    <property type="molecule type" value="Genomic_DNA"/>
</dbReference>
<dbReference type="Proteomes" id="UP001295684">
    <property type="component" value="Unassembled WGS sequence"/>
</dbReference>
<comment type="caution">
    <text evidence="2">The sequence shown here is derived from an EMBL/GenBank/DDBJ whole genome shotgun (WGS) entry which is preliminary data.</text>
</comment>
<feature type="compositionally biased region" description="Basic residues" evidence="1">
    <location>
        <begin position="169"/>
        <end position="187"/>
    </location>
</feature>
<organism evidence="2 3">
    <name type="scientific">Euplotes crassus</name>
    <dbReference type="NCBI Taxonomy" id="5936"/>
    <lineage>
        <taxon>Eukaryota</taxon>
        <taxon>Sar</taxon>
        <taxon>Alveolata</taxon>
        <taxon>Ciliophora</taxon>
        <taxon>Intramacronucleata</taxon>
        <taxon>Spirotrichea</taxon>
        <taxon>Hypotrichia</taxon>
        <taxon>Euplotida</taxon>
        <taxon>Euplotidae</taxon>
        <taxon>Moneuplotes</taxon>
    </lineage>
</organism>
<evidence type="ECO:0000313" key="2">
    <source>
        <dbReference type="EMBL" id="CAI2368627.1"/>
    </source>
</evidence>
<feature type="region of interest" description="Disordered" evidence="1">
    <location>
        <begin position="405"/>
        <end position="444"/>
    </location>
</feature>
<name>A0AAD1UHB6_EUPCR</name>
<feature type="region of interest" description="Disordered" evidence="1">
    <location>
        <begin position="169"/>
        <end position="205"/>
    </location>
</feature>
<protein>
    <submittedName>
        <fullName evidence="2">Uncharacterized protein</fullName>
    </submittedName>
</protein>
<feature type="compositionally biased region" description="Polar residues" evidence="1">
    <location>
        <begin position="429"/>
        <end position="444"/>
    </location>
</feature>
<feature type="region of interest" description="Disordered" evidence="1">
    <location>
        <begin position="114"/>
        <end position="150"/>
    </location>
</feature>